<name>B0T9E9_CAUSK</name>
<keyword evidence="7" id="KW-0456">Lyase</keyword>
<dbReference type="HOGENOM" id="CLU_035990_5_0_5"/>
<evidence type="ECO:0000256" key="3">
    <source>
        <dbReference type="ARBA" id="ARBA00022763"/>
    </source>
</evidence>
<dbReference type="SUPFAM" id="SSF143081">
    <property type="entry name" value="BB1717-like"/>
    <property type="match status" value="1"/>
</dbReference>
<dbReference type="GO" id="GO:0006508">
    <property type="term" value="P:proteolysis"/>
    <property type="evidence" value="ECO:0007669"/>
    <property type="project" value="UniProtKB-KW"/>
</dbReference>
<dbReference type="OrthoDB" id="9782620at2"/>
<evidence type="ECO:0000256" key="5">
    <source>
        <dbReference type="ARBA" id="ARBA00023124"/>
    </source>
</evidence>
<dbReference type="InterPro" id="IPR003738">
    <property type="entry name" value="SRAP"/>
</dbReference>
<organism evidence="9">
    <name type="scientific">Caulobacter sp. (strain K31)</name>
    <dbReference type="NCBI Taxonomy" id="366602"/>
    <lineage>
        <taxon>Bacteria</taxon>
        <taxon>Pseudomonadati</taxon>
        <taxon>Pseudomonadota</taxon>
        <taxon>Alphaproteobacteria</taxon>
        <taxon>Caulobacterales</taxon>
        <taxon>Caulobacteraceae</taxon>
        <taxon>Caulobacter</taxon>
    </lineage>
</organism>
<evidence type="ECO:0000256" key="4">
    <source>
        <dbReference type="ARBA" id="ARBA00022801"/>
    </source>
</evidence>
<reference evidence="9" key="1">
    <citation type="submission" date="2008-01" db="EMBL/GenBank/DDBJ databases">
        <title>Complete sequence of plasmid1 pCAUL01 of Caulobacter sp. K31.</title>
        <authorList>
            <consortium name="US DOE Joint Genome Institute"/>
            <person name="Copeland A."/>
            <person name="Lucas S."/>
            <person name="Lapidus A."/>
            <person name="Barry K."/>
            <person name="Glavina del Rio T."/>
            <person name="Dalin E."/>
            <person name="Tice H."/>
            <person name="Pitluck S."/>
            <person name="Bruce D."/>
            <person name="Goodwin L."/>
            <person name="Thompson L.S."/>
            <person name="Brettin T."/>
            <person name="Detter J.C."/>
            <person name="Han C."/>
            <person name="Schmutz J."/>
            <person name="Larimer F."/>
            <person name="Land M."/>
            <person name="Hauser L."/>
            <person name="Kyrpides N."/>
            <person name="Kim E."/>
            <person name="Stephens C."/>
            <person name="Richardson P."/>
        </authorList>
    </citation>
    <scope>NUCLEOTIDE SEQUENCE [LARGE SCALE GENOMIC DNA]</scope>
    <source>
        <plasmid evidence="9">K31</plasmid>
        <plasmid evidence="9">pCAUL01</plasmid>
    </source>
</reference>
<dbReference type="EC" id="3.4.-.-" evidence="8"/>
<dbReference type="GO" id="GO:0003697">
    <property type="term" value="F:single-stranded DNA binding"/>
    <property type="evidence" value="ECO:0007669"/>
    <property type="project" value="InterPro"/>
</dbReference>
<gene>
    <name evidence="9" type="ordered locus">Caul_5204</name>
</gene>
<dbReference type="GO" id="GO:0016829">
    <property type="term" value="F:lyase activity"/>
    <property type="evidence" value="ECO:0007669"/>
    <property type="project" value="UniProtKB-KW"/>
</dbReference>
<keyword evidence="9" id="KW-0614">Plasmid</keyword>
<dbReference type="Pfam" id="PF02586">
    <property type="entry name" value="SRAP"/>
    <property type="match status" value="1"/>
</dbReference>
<evidence type="ECO:0000313" key="9">
    <source>
        <dbReference type="EMBL" id="ABZ74324.1"/>
    </source>
</evidence>
<dbReference type="KEGG" id="cak:Caul_5204"/>
<evidence type="ECO:0000256" key="2">
    <source>
        <dbReference type="ARBA" id="ARBA00022670"/>
    </source>
</evidence>
<keyword evidence="2 8" id="KW-0645">Protease</keyword>
<keyword evidence="6" id="KW-0238">DNA-binding</keyword>
<evidence type="ECO:0000256" key="7">
    <source>
        <dbReference type="ARBA" id="ARBA00023239"/>
    </source>
</evidence>
<dbReference type="PANTHER" id="PTHR13604">
    <property type="entry name" value="DC12-RELATED"/>
    <property type="match status" value="1"/>
</dbReference>
<dbReference type="Gene3D" id="3.90.1680.20">
    <property type="match status" value="2"/>
</dbReference>
<proteinExistence type="inferred from homology"/>
<dbReference type="GO" id="GO:0106300">
    <property type="term" value="P:protein-DNA covalent cross-linking repair"/>
    <property type="evidence" value="ECO:0007669"/>
    <property type="project" value="InterPro"/>
</dbReference>
<geneLocation type="plasmid" evidence="9">
    <name>pCAUL01</name>
</geneLocation>
<dbReference type="PANTHER" id="PTHR13604:SF0">
    <property type="entry name" value="ABASIC SITE PROCESSING PROTEIN HMCES"/>
    <property type="match status" value="1"/>
</dbReference>
<keyword evidence="3" id="KW-0227">DNA damage</keyword>
<comment type="similarity">
    <text evidence="1 8">Belongs to the SOS response-associated peptidase family.</text>
</comment>
<evidence type="ECO:0000256" key="6">
    <source>
        <dbReference type="ARBA" id="ARBA00023125"/>
    </source>
</evidence>
<dbReference type="InterPro" id="IPR036590">
    <property type="entry name" value="SRAP-like"/>
</dbReference>
<keyword evidence="5" id="KW-0190">Covalent protein-DNA linkage</keyword>
<protein>
    <recommendedName>
        <fullName evidence="8">Abasic site processing protein</fullName>
        <ecNumber evidence="8">3.4.-.-</ecNumber>
    </recommendedName>
</protein>
<dbReference type="AlphaFoldDB" id="B0T9E9"/>
<keyword evidence="4 8" id="KW-0378">Hydrolase</keyword>
<accession>B0T9E9</accession>
<evidence type="ECO:0000256" key="8">
    <source>
        <dbReference type="RuleBase" id="RU364100"/>
    </source>
</evidence>
<dbReference type="GO" id="GO:0008233">
    <property type="term" value="F:peptidase activity"/>
    <property type="evidence" value="ECO:0007669"/>
    <property type="project" value="UniProtKB-KW"/>
</dbReference>
<sequence length="257" mass="29229">MCNLYELYYDIFGWAKAHEDLLKQHLTLPGGVAFGAANIDLSYSQFAYPDYRSPTVRLGPDGEHEVHFARWGMPSARNRLEELAKKRAARLDKQGKPYDFAELLRMEPDPGVTNVRNLENPHWRRWQAPENRCLVPITAFSEPDQVGGSLKPVWFSLNEHRPLAYFAGVWTQHACVKKIKTGWEECEVYGFLTTEANAVVAPFHSKAMPVFLRTAEEADTWLRAPWKEAVQLQRPLPDADLRVIDAPAKREVAAAEG</sequence>
<dbReference type="EMBL" id="CP000928">
    <property type="protein sequence ID" value="ABZ74324.1"/>
    <property type="molecule type" value="Genomic_DNA"/>
</dbReference>
<evidence type="ECO:0000256" key="1">
    <source>
        <dbReference type="ARBA" id="ARBA00008136"/>
    </source>
</evidence>